<dbReference type="EMBL" id="CAJHJT010000001">
    <property type="protein sequence ID" value="CAD6996527.1"/>
    <property type="molecule type" value="Genomic_DNA"/>
</dbReference>
<dbReference type="SUPFAM" id="SSF56219">
    <property type="entry name" value="DNase I-like"/>
    <property type="match status" value="1"/>
</dbReference>
<evidence type="ECO:0000313" key="2">
    <source>
        <dbReference type="Proteomes" id="UP000606786"/>
    </source>
</evidence>
<evidence type="ECO:0000313" key="1">
    <source>
        <dbReference type="EMBL" id="CAD6996527.1"/>
    </source>
</evidence>
<organism evidence="1 2">
    <name type="scientific">Ceratitis capitata</name>
    <name type="common">Mediterranean fruit fly</name>
    <name type="synonym">Tephritis capitata</name>
    <dbReference type="NCBI Taxonomy" id="7213"/>
    <lineage>
        <taxon>Eukaryota</taxon>
        <taxon>Metazoa</taxon>
        <taxon>Ecdysozoa</taxon>
        <taxon>Arthropoda</taxon>
        <taxon>Hexapoda</taxon>
        <taxon>Insecta</taxon>
        <taxon>Pterygota</taxon>
        <taxon>Neoptera</taxon>
        <taxon>Endopterygota</taxon>
        <taxon>Diptera</taxon>
        <taxon>Brachycera</taxon>
        <taxon>Muscomorpha</taxon>
        <taxon>Tephritoidea</taxon>
        <taxon>Tephritidae</taxon>
        <taxon>Ceratitis</taxon>
        <taxon>Ceratitis</taxon>
    </lineage>
</organism>
<reference evidence="1" key="1">
    <citation type="submission" date="2020-11" db="EMBL/GenBank/DDBJ databases">
        <authorList>
            <person name="Whitehead M."/>
        </authorList>
    </citation>
    <scope>NUCLEOTIDE SEQUENCE</scope>
    <source>
        <strain evidence="1">EGII</strain>
    </source>
</reference>
<proteinExistence type="predicted"/>
<dbReference type="InterPro" id="IPR036691">
    <property type="entry name" value="Endo/exonu/phosph_ase_sf"/>
</dbReference>
<keyword evidence="2" id="KW-1185">Reference proteome</keyword>
<protein>
    <submittedName>
        <fullName evidence="1">(Mediterranean fruit fly) hypothetical protein</fullName>
    </submittedName>
</protein>
<comment type="caution">
    <text evidence="1">The sequence shown here is derived from an EMBL/GenBank/DDBJ whole genome shotgun (WGS) entry which is preliminary data.</text>
</comment>
<accession>A0A811UF52</accession>
<name>A0A811UF52_CERCA</name>
<dbReference type="AlphaFoldDB" id="A0A811UF52"/>
<sequence>MSRIISLIFAHAPTKEKDDLAKDAFYERLGHTSERCSRHDVKIVLGDFNARETKEDIFGTTVGKFRLHLHSFSLRALISKSVGRISKLFTYSKRNYWISKITQK</sequence>
<dbReference type="Proteomes" id="UP000606786">
    <property type="component" value="Unassembled WGS sequence"/>
</dbReference>
<gene>
    <name evidence="1" type="ORF">CCAP1982_LOCUS5195</name>
</gene>